<gene>
    <name evidence="3" type="ORF">DdX_16476</name>
</gene>
<protein>
    <recommendedName>
        <fullName evidence="2">DUF4781 domain-containing protein</fullName>
    </recommendedName>
</protein>
<feature type="transmembrane region" description="Helical" evidence="1">
    <location>
        <begin position="165"/>
        <end position="189"/>
    </location>
</feature>
<feature type="transmembrane region" description="Helical" evidence="1">
    <location>
        <begin position="123"/>
        <end position="144"/>
    </location>
</feature>
<dbReference type="AlphaFoldDB" id="A0AAD4MQ92"/>
<evidence type="ECO:0000313" key="3">
    <source>
        <dbReference type="EMBL" id="KAI1700788.1"/>
    </source>
</evidence>
<reference evidence="3" key="1">
    <citation type="submission" date="2022-01" db="EMBL/GenBank/DDBJ databases">
        <title>Genome Sequence Resource for Two Populations of Ditylenchus destructor, the Migratory Endoparasitic Phytonematode.</title>
        <authorList>
            <person name="Zhang H."/>
            <person name="Lin R."/>
            <person name="Xie B."/>
        </authorList>
    </citation>
    <scope>NUCLEOTIDE SEQUENCE</scope>
    <source>
        <strain evidence="3">BazhouSP</strain>
    </source>
</reference>
<keyword evidence="1" id="KW-1133">Transmembrane helix</keyword>
<evidence type="ECO:0000313" key="4">
    <source>
        <dbReference type="Proteomes" id="UP001201812"/>
    </source>
</evidence>
<dbReference type="InterPro" id="IPR031962">
    <property type="entry name" value="DUF4781"/>
</dbReference>
<keyword evidence="4" id="KW-1185">Reference proteome</keyword>
<proteinExistence type="predicted"/>
<evidence type="ECO:0000259" key="2">
    <source>
        <dbReference type="Pfam" id="PF16013"/>
    </source>
</evidence>
<organism evidence="3 4">
    <name type="scientific">Ditylenchus destructor</name>
    <dbReference type="NCBI Taxonomy" id="166010"/>
    <lineage>
        <taxon>Eukaryota</taxon>
        <taxon>Metazoa</taxon>
        <taxon>Ecdysozoa</taxon>
        <taxon>Nematoda</taxon>
        <taxon>Chromadorea</taxon>
        <taxon>Rhabditida</taxon>
        <taxon>Tylenchina</taxon>
        <taxon>Tylenchomorpha</taxon>
        <taxon>Sphaerularioidea</taxon>
        <taxon>Anguinidae</taxon>
        <taxon>Anguininae</taxon>
        <taxon>Ditylenchus</taxon>
    </lineage>
</organism>
<feature type="transmembrane region" description="Helical" evidence="1">
    <location>
        <begin position="201"/>
        <end position="223"/>
    </location>
</feature>
<sequence>MKNNYQLLDQDSEAEFRNIARGTQINYYEALGRNIVYEIKDYGKQGKLHWKQRRHLDPEHERRLRQLLALTIYGSPMDIMTSENDDQKHTQLVYTNILSYHLPITALGVIGGIATVVSPTPAILFVAGIIGAASSIYLVARSIEPLLDNVRHRQPIAAFKNCENAFSWIGIIIGIFGTAVSVGSCLIAVNVISAKDFVHAILSFGSISTICGVFVSIGSCLLAEKIIVAQLAEKAAKHFGSQDALIVDIPRDTVDMIALAETKELLPHRTVVGSLSVGDVVSIINQILDTEGGLSYISAFRHHFEGYACKRKLLNKLLKHLSTLMSIFHNIIVPTETIAHLLVIFQDQNRCKSNTNHGYSDVDILDSLYHLVRESYNLAYRNNERPLIDLTENLQLIQQIRLRALNIRRGY</sequence>
<feature type="domain" description="DUF4781" evidence="2">
    <location>
        <begin position="79"/>
        <end position="198"/>
    </location>
</feature>
<evidence type="ECO:0000256" key="1">
    <source>
        <dbReference type="SAM" id="Phobius"/>
    </source>
</evidence>
<keyword evidence="1" id="KW-0812">Transmembrane</keyword>
<comment type="caution">
    <text evidence="3">The sequence shown here is derived from an EMBL/GenBank/DDBJ whole genome shotgun (WGS) entry which is preliminary data.</text>
</comment>
<dbReference type="Pfam" id="PF16013">
    <property type="entry name" value="DUF4781"/>
    <property type="match status" value="1"/>
</dbReference>
<name>A0AAD4MQ92_9BILA</name>
<dbReference type="Proteomes" id="UP001201812">
    <property type="component" value="Unassembled WGS sequence"/>
</dbReference>
<accession>A0AAD4MQ92</accession>
<dbReference type="EMBL" id="JAKKPZ010000134">
    <property type="protein sequence ID" value="KAI1700788.1"/>
    <property type="molecule type" value="Genomic_DNA"/>
</dbReference>
<keyword evidence="1" id="KW-0472">Membrane</keyword>
<feature type="transmembrane region" description="Helical" evidence="1">
    <location>
        <begin position="97"/>
        <end position="117"/>
    </location>
</feature>